<evidence type="ECO:0000313" key="1">
    <source>
        <dbReference type="EMBL" id="GAA2015127.1"/>
    </source>
</evidence>
<comment type="caution">
    <text evidence="1">The sequence shown here is derived from an EMBL/GenBank/DDBJ whole genome shotgun (WGS) entry which is preliminary data.</text>
</comment>
<organism evidence="1 2">
    <name type="scientific">Catenulispora yoronensis</name>
    <dbReference type="NCBI Taxonomy" id="450799"/>
    <lineage>
        <taxon>Bacteria</taxon>
        <taxon>Bacillati</taxon>
        <taxon>Actinomycetota</taxon>
        <taxon>Actinomycetes</taxon>
        <taxon>Catenulisporales</taxon>
        <taxon>Catenulisporaceae</taxon>
        <taxon>Catenulispora</taxon>
    </lineage>
</organism>
<accession>A0ABN2TP69</accession>
<protein>
    <submittedName>
        <fullName evidence="1">Uncharacterized protein</fullName>
    </submittedName>
</protein>
<evidence type="ECO:0000313" key="2">
    <source>
        <dbReference type="Proteomes" id="UP001500751"/>
    </source>
</evidence>
<proteinExistence type="predicted"/>
<dbReference type="RefSeq" id="WP_344664084.1">
    <property type="nucleotide sequence ID" value="NZ_BAAAQN010000003.1"/>
</dbReference>
<gene>
    <name evidence="1" type="ORF">GCM10009839_07870</name>
</gene>
<dbReference type="Proteomes" id="UP001500751">
    <property type="component" value="Unassembled WGS sequence"/>
</dbReference>
<reference evidence="1 2" key="1">
    <citation type="journal article" date="2019" name="Int. J. Syst. Evol. Microbiol.">
        <title>The Global Catalogue of Microorganisms (GCM) 10K type strain sequencing project: providing services to taxonomists for standard genome sequencing and annotation.</title>
        <authorList>
            <consortium name="The Broad Institute Genomics Platform"/>
            <consortium name="The Broad Institute Genome Sequencing Center for Infectious Disease"/>
            <person name="Wu L."/>
            <person name="Ma J."/>
        </authorList>
    </citation>
    <scope>NUCLEOTIDE SEQUENCE [LARGE SCALE GENOMIC DNA]</scope>
    <source>
        <strain evidence="1 2">JCM 16014</strain>
    </source>
</reference>
<name>A0ABN2TP69_9ACTN</name>
<sequence length="204" mass="22572">MGFSKDECFVMAVSWFDTEDWLNAMITVLARREFRSAMAYRDRVREAASGIADDSQRARWVLGLTLVLDDEPLIVLDQGSGRGFRLSMSGVGDNIQLHTLLADRLIGPGRLDGERPLDSWVAAATTGVPGPFPGVGSDPIWRRFRLFDGHGAYVHPEGWPADIEPLNNGTRVLVLHPPRGNYGWTNGRTYEHAPARETDLMGAP</sequence>
<dbReference type="EMBL" id="BAAAQN010000003">
    <property type="protein sequence ID" value="GAA2015127.1"/>
    <property type="molecule type" value="Genomic_DNA"/>
</dbReference>
<keyword evidence="2" id="KW-1185">Reference proteome</keyword>